<evidence type="ECO:0000313" key="1">
    <source>
        <dbReference type="EMBL" id="KAI3749828.1"/>
    </source>
</evidence>
<reference evidence="2" key="1">
    <citation type="journal article" date="2022" name="Mol. Ecol. Resour.">
        <title>The genomes of chicory, endive, great burdock and yacon provide insights into Asteraceae palaeo-polyploidization history and plant inulin production.</title>
        <authorList>
            <person name="Fan W."/>
            <person name="Wang S."/>
            <person name="Wang H."/>
            <person name="Wang A."/>
            <person name="Jiang F."/>
            <person name="Liu H."/>
            <person name="Zhao H."/>
            <person name="Xu D."/>
            <person name="Zhang Y."/>
        </authorList>
    </citation>
    <scope>NUCLEOTIDE SEQUENCE [LARGE SCALE GENOMIC DNA]</scope>
    <source>
        <strain evidence="2">cv. Punajuju</strain>
    </source>
</reference>
<keyword evidence="2" id="KW-1185">Reference proteome</keyword>
<reference evidence="1 2" key="2">
    <citation type="journal article" date="2022" name="Mol. Ecol. Resour.">
        <title>The genomes of chicory, endive, great burdock and yacon provide insights into Asteraceae paleo-polyploidization history and plant inulin production.</title>
        <authorList>
            <person name="Fan W."/>
            <person name="Wang S."/>
            <person name="Wang H."/>
            <person name="Wang A."/>
            <person name="Jiang F."/>
            <person name="Liu H."/>
            <person name="Zhao H."/>
            <person name="Xu D."/>
            <person name="Zhang Y."/>
        </authorList>
    </citation>
    <scope>NUCLEOTIDE SEQUENCE [LARGE SCALE GENOMIC DNA]</scope>
    <source>
        <strain evidence="2">cv. Punajuju</strain>
        <tissue evidence="1">Leaves</tissue>
    </source>
</reference>
<gene>
    <name evidence="1" type="ORF">L2E82_20444</name>
</gene>
<dbReference type="EMBL" id="CM042012">
    <property type="protein sequence ID" value="KAI3749828.1"/>
    <property type="molecule type" value="Genomic_DNA"/>
</dbReference>
<sequence>MTVLNPFFSHPSSVILAVLLIRFSRALSSTGSGWGCGCGWRGGSGWRWGYKSQRRRNWVTGLGAEATRGGVVAASGGEVVLVGGGQGGTLAYEDQFDVLSLSRAFVPNENLGAKAWSGGMSVSLAGPNRRVLKKSH</sequence>
<name>A0ACB9DT21_CICIN</name>
<proteinExistence type="predicted"/>
<protein>
    <submittedName>
        <fullName evidence="1">Uncharacterized protein</fullName>
    </submittedName>
</protein>
<accession>A0ACB9DT21</accession>
<dbReference type="Proteomes" id="UP001055811">
    <property type="component" value="Linkage Group LG04"/>
</dbReference>
<organism evidence="1 2">
    <name type="scientific">Cichorium intybus</name>
    <name type="common">Chicory</name>
    <dbReference type="NCBI Taxonomy" id="13427"/>
    <lineage>
        <taxon>Eukaryota</taxon>
        <taxon>Viridiplantae</taxon>
        <taxon>Streptophyta</taxon>
        <taxon>Embryophyta</taxon>
        <taxon>Tracheophyta</taxon>
        <taxon>Spermatophyta</taxon>
        <taxon>Magnoliopsida</taxon>
        <taxon>eudicotyledons</taxon>
        <taxon>Gunneridae</taxon>
        <taxon>Pentapetalae</taxon>
        <taxon>asterids</taxon>
        <taxon>campanulids</taxon>
        <taxon>Asterales</taxon>
        <taxon>Asteraceae</taxon>
        <taxon>Cichorioideae</taxon>
        <taxon>Cichorieae</taxon>
        <taxon>Cichoriinae</taxon>
        <taxon>Cichorium</taxon>
    </lineage>
</organism>
<comment type="caution">
    <text evidence="1">The sequence shown here is derived from an EMBL/GenBank/DDBJ whole genome shotgun (WGS) entry which is preliminary data.</text>
</comment>
<evidence type="ECO:0000313" key="2">
    <source>
        <dbReference type="Proteomes" id="UP001055811"/>
    </source>
</evidence>